<dbReference type="PANTHER" id="PTHR37984:SF15">
    <property type="entry name" value="INTEGRASE CATALYTIC DOMAIN-CONTAINING PROTEIN"/>
    <property type="match status" value="1"/>
</dbReference>
<dbReference type="InterPro" id="IPR041588">
    <property type="entry name" value="Integrase_H2C2"/>
</dbReference>
<dbReference type="PANTHER" id="PTHR37984">
    <property type="entry name" value="PROTEIN CBG26694"/>
    <property type="match status" value="1"/>
</dbReference>
<dbReference type="InterPro" id="IPR012337">
    <property type="entry name" value="RNaseH-like_sf"/>
</dbReference>
<dbReference type="InterPro" id="IPR036397">
    <property type="entry name" value="RNaseH_sf"/>
</dbReference>
<evidence type="ECO:0000256" key="2">
    <source>
        <dbReference type="SAM" id="MobiDB-lite"/>
    </source>
</evidence>
<dbReference type="InterPro" id="IPR001584">
    <property type="entry name" value="Integrase_cat-core"/>
</dbReference>
<protein>
    <recommendedName>
        <fullName evidence="1">Gypsy retrotransposon integrase-like protein 1</fullName>
    </recommendedName>
</protein>
<feature type="domain" description="Integrase catalytic" evidence="3">
    <location>
        <begin position="279"/>
        <end position="433"/>
    </location>
</feature>
<dbReference type="Gene3D" id="1.10.340.70">
    <property type="match status" value="1"/>
</dbReference>
<dbReference type="SUPFAM" id="SSF53098">
    <property type="entry name" value="Ribonuclease H-like"/>
    <property type="match status" value="1"/>
</dbReference>
<organism evidence="4 5">
    <name type="scientific">Merluccius polli</name>
    <name type="common">Benguela hake</name>
    <name type="synonym">Merluccius cadenati</name>
    <dbReference type="NCBI Taxonomy" id="89951"/>
    <lineage>
        <taxon>Eukaryota</taxon>
        <taxon>Metazoa</taxon>
        <taxon>Chordata</taxon>
        <taxon>Craniata</taxon>
        <taxon>Vertebrata</taxon>
        <taxon>Euteleostomi</taxon>
        <taxon>Actinopterygii</taxon>
        <taxon>Neopterygii</taxon>
        <taxon>Teleostei</taxon>
        <taxon>Neoteleostei</taxon>
        <taxon>Acanthomorphata</taxon>
        <taxon>Zeiogadaria</taxon>
        <taxon>Gadariae</taxon>
        <taxon>Gadiformes</taxon>
        <taxon>Gadoidei</taxon>
        <taxon>Merlucciidae</taxon>
        <taxon>Merluccius</taxon>
    </lineage>
</organism>
<accession>A0AA47M5Y4</accession>
<name>A0AA47M5Y4_MERPO</name>
<dbReference type="Proteomes" id="UP001174136">
    <property type="component" value="Unassembled WGS sequence"/>
</dbReference>
<evidence type="ECO:0000259" key="3">
    <source>
        <dbReference type="PROSITE" id="PS50994"/>
    </source>
</evidence>
<evidence type="ECO:0000256" key="1">
    <source>
        <dbReference type="ARBA" id="ARBA00039658"/>
    </source>
</evidence>
<feature type="compositionally biased region" description="Basic and acidic residues" evidence="2">
    <location>
        <begin position="475"/>
        <end position="486"/>
    </location>
</feature>
<dbReference type="FunFam" id="3.30.420.10:FF:000032">
    <property type="entry name" value="Retrovirus-related Pol polyprotein from transposon 297-like Protein"/>
    <property type="match status" value="1"/>
</dbReference>
<dbReference type="InterPro" id="IPR050951">
    <property type="entry name" value="Retrovirus_Pol_polyprotein"/>
</dbReference>
<keyword evidence="5" id="KW-1185">Reference proteome</keyword>
<gene>
    <name evidence="4" type="primary">POL_38</name>
    <name evidence="4" type="ORF">N1851_030215</name>
</gene>
<evidence type="ECO:0000313" key="4">
    <source>
        <dbReference type="EMBL" id="KAK0134216.1"/>
    </source>
</evidence>
<dbReference type="AlphaFoldDB" id="A0AA47M5Y4"/>
<dbReference type="FunFam" id="1.10.340.70:FF:000001">
    <property type="entry name" value="Retrovirus-related Pol polyprotein from transposon gypsy-like Protein"/>
    <property type="match status" value="1"/>
</dbReference>
<sequence length="496" mass="56479">MVLTDNNPLTYVLTSAKLDAAGHRWLAALSTYNFSIKYRAGHANTDADGLSRRPHGPPQEDDAFIKERERIEGFKQRILNEEAEVVSSEVVSALCQRHCISSSLDESEFPCLAESLALDASVIPDCFANPGQDTIPGRKKEDWYRFQREDPILNKVIYFLEAAHKPNFKQSSCEPPEVRLLLREWNKLLFKDGVLYRKCLDHGQEIHQLVLPQQFRDRALKGIHEEVGHLGAERALSLARARFYWPKMAKSIEEKCQTCERCFRRKATPQKAAPMQNILTTYPLELVCMDFLSIEPDSRDTRNVLVITDHFMKFAIAIPTRDQKATTAAKALWENLIAPYAGPDPNAALYFESHTIKELCFLIGAEKVRTTPYHPQGNPVERFNRTLLSMLGTLEEKDKHHWRDYVKPLVHAYNCTQNDTTGYSPYKLMFGRQPTLPVDFVLGTSPAAGSCTTHSEYVNQLRQRLQESYALAADNSRKRGENKIKPDLMPQSGQLN</sequence>
<reference evidence="4" key="1">
    <citation type="journal article" date="2023" name="Front. Mar. Sci.">
        <title>A new Merluccius polli reference genome to investigate the effects of global change in West African waters.</title>
        <authorList>
            <person name="Mateo J.L."/>
            <person name="Blanco-Fernandez C."/>
            <person name="Garcia-Vazquez E."/>
            <person name="Machado-Schiaffino G."/>
        </authorList>
    </citation>
    <scope>NUCLEOTIDE SEQUENCE</scope>
    <source>
        <strain evidence="4">C29</strain>
        <tissue evidence="4">Fin</tissue>
    </source>
</reference>
<evidence type="ECO:0000313" key="5">
    <source>
        <dbReference type="Proteomes" id="UP001174136"/>
    </source>
</evidence>
<comment type="caution">
    <text evidence="4">The sequence shown here is derived from an EMBL/GenBank/DDBJ whole genome shotgun (WGS) entry which is preliminary data.</text>
</comment>
<dbReference type="PROSITE" id="PS50994">
    <property type="entry name" value="INTEGRASE"/>
    <property type="match status" value="1"/>
</dbReference>
<dbReference type="GO" id="GO:0015074">
    <property type="term" value="P:DNA integration"/>
    <property type="evidence" value="ECO:0007669"/>
    <property type="project" value="InterPro"/>
</dbReference>
<feature type="region of interest" description="Disordered" evidence="2">
    <location>
        <begin position="474"/>
        <end position="496"/>
    </location>
</feature>
<proteinExistence type="predicted"/>
<dbReference type="Gene3D" id="3.30.420.10">
    <property type="entry name" value="Ribonuclease H-like superfamily/Ribonuclease H"/>
    <property type="match status" value="1"/>
</dbReference>
<dbReference type="Pfam" id="PF17921">
    <property type="entry name" value="Integrase_H2C2"/>
    <property type="match status" value="1"/>
</dbReference>
<dbReference type="GO" id="GO:0003676">
    <property type="term" value="F:nucleic acid binding"/>
    <property type="evidence" value="ECO:0007669"/>
    <property type="project" value="InterPro"/>
</dbReference>
<dbReference type="EMBL" id="JAOPHQ010005724">
    <property type="protein sequence ID" value="KAK0134216.1"/>
    <property type="molecule type" value="Genomic_DNA"/>
</dbReference>